<feature type="region of interest" description="Disordered" evidence="5">
    <location>
        <begin position="565"/>
        <end position="593"/>
    </location>
</feature>
<dbReference type="PROSITE" id="PS50234">
    <property type="entry name" value="VWFA"/>
    <property type="match status" value="1"/>
</dbReference>
<dbReference type="NCBIfam" id="TIGR01167">
    <property type="entry name" value="LPXTG_anchor"/>
    <property type="match status" value="1"/>
</dbReference>
<name>A0A2G6KFT8_9ACTN</name>
<organism evidence="10 11">
    <name type="scientific">Ilumatobacter coccineus</name>
    <dbReference type="NCBI Taxonomy" id="467094"/>
    <lineage>
        <taxon>Bacteria</taxon>
        <taxon>Bacillati</taxon>
        <taxon>Actinomycetota</taxon>
        <taxon>Acidimicrobiia</taxon>
        <taxon>Acidimicrobiales</taxon>
        <taxon>Ilumatobacteraceae</taxon>
        <taxon>Ilumatobacter</taxon>
    </lineage>
</organism>
<evidence type="ECO:0000259" key="8">
    <source>
        <dbReference type="PROSITE" id="PS50234"/>
    </source>
</evidence>
<dbReference type="SUPFAM" id="SSF53300">
    <property type="entry name" value="vWA-like"/>
    <property type="match status" value="1"/>
</dbReference>
<feature type="chain" id="PRO_5013902590" description="VWFA domain-containing protein" evidence="7">
    <location>
        <begin position="26"/>
        <end position="2631"/>
    </location>
</feature>
<feature type="compositionally biased region" description="Acidic residues" evidence="5">
    <location>
        <begin position="581"/>
        <end position="593"/>
    </location>
</feature>
<evidence type="ECO:0000313" key="10">
    <source>
        <dbReference type="EMBL" id="PIE34250.1"/>
    </source>
</evidence>
<keyword evidence="4" id="KW-0572">Peptidoglycan-anchor</keyword>
<dbReference type="SMART" id="SM00327">
    <property type="entry name" value="VWA"/>
    <property type="match status" value="1"/>
</dbReference>
<dbReference type="Pfam" id="PF00092">
    <property type="entry name" value="VWA"/>
    <property type="match status" value="1"/>
</dbReference>
<evidence type="ECO:0000259" key="9">
    <source>
        <dbReference type="PROSITE" id="PS50847"/>
    </source>
</evidence>
<evidence type="ECO:0000256" key="3">
    <source>
        <dbReference type="ARBA" id="ARBA00022729"/>
    </source>
</evidence>
<evidence type="ECO:0000256" key="1">
    <source>
        <dbReference type="ARBA" id="ARBA00022512"/>
    </source>
</evidence>
<sequence>MTTLFPSSFSLRSSWRVLVASSVLAASIVVSPLDTRTAGADPGDHSDLSESPVPPTTVPEQDPVDVPTTTLSASTIPEPTVPDTSAPVATSVPDSTVPRTTLPETTVPLNMAAAETVPETTVPLNMAAAETVPETTVPVPAPGMPRECSYMTPEELEHHDILCEPLRAAMRSSVNPSEIDNPPLAPSCAIDVVLIVDESGSMRGNQDNVRNALRAILDSFNNTGSNMAIVRFDSYAHQVSGFVPVDDSTTAATGVLGSYIDDYEVRNMTNWDDALHAAHTISPPPADGAVELTMIITDGNPNARENHNHPGYNAVTPVGRAINEADHIKGLGSHMFAVGVGNNISETNLQRITGDVRFPTAGQTFGNSDYMIEPNFDDLETSLRAAVYAQCAPEVIIKKRVDLDGDGTYETSSGNQVSGFEFIGTISGATENVDWTRPDVADNTSPVSVTTGTSGSAHFEWRFGSEVDPQPGSLTMDVVETQRPGYTYQGAECTIKNLMPDGNLDTTVESFAASESVSFLVEQGTIVTCDFNNRAETVVVLQKEWVDSMAGDTAVLAIAESGGLMSSDTSTAPDAPSVDLGDPDADPTDLDPDNSAELVVATGASVTLSEALSATSLYDRVLTCDKGSLDYTDGETTGTLDTSGLGGETVTCTFTNTRTSASLDVVKAWDNAVGGDQATLVANYSNGSTNLDVTAPNQASMTLEILSGETVTVTELFNSANVGNYDISTVSCVDDAGDPVGTVNVTSGSSFTYQVPAVIANATCTVTNRRDSGPVTLHKAWENAASGDAAELHIDVVGETSASSTVAGDPNLDDTANQATADVNVGDSFTIYEDVTETTGAYGTTYRCASPDGTNVQEGAVTRVGDRVTSGTLTMPDTKGLECVFTNSRRSVRLKVDKEWVGAALDDTAAITASGESGIAGPKVSVADSANETDSVVVALTVFAGETGVSVAETLGAANAAAYSTTLSCPGVDNLVWSAADLEGTFDIPKDVTDDLTCTLINTAQRGTIVIKKTVVGSGGDFTFDSDWNDSGGAVVSQFVLSPGDDSTVSQTWTDVLAGSYEVSERVSAAYGQTVTCSESGATVDHGSSAAGLTGSIDLDPGETVTCTYTNVEQAHIVVVKDAQPNSGQAFDYSLSGGDLNETFSLVDDSAVPATNTWQATVSPGVAYTLVEELVDDWDLDSVTCTNGVATTPVQQADAEGVSFTPTPGQTVVCTFVNKAVGSGLSVTKKVADVAADYDWSFEISLTPDPSGASPVNVSGTGPGSDAATFGGLVLNQQYTIAEVDPGDGWSASEMMCTAEGAAHADEDPIADGYQITITQPAMRIECELTNQASDGSIKVTKSVKNHSGDWSFDFTLSDDDAATADQTFTLDQDNTVYEFDRLVSGESYTLTETVPDGWSSSMTCTVTSAGGGVTTSAGPWTIEPGDSIECDVVNERKTATMTVAKVWLNAAHGDGATLTAVSETGTHTYLDSSPAGAADSMSFVVRAGETVSLSEVLPGSNAGSYAATALTCVGDTGTLTWTLGELEADYEVTDDPQDITCTWTNTRNMFPVALAKTWNDPASTDDVTLTAVGAESAVGIDLSVYDGTNAVSGTTEFWAGETIDLVETLAAGNLANYTTSLECRAASGATIGDPIGVLSYVPGELTGKLALPKELPTGYDRVVCTWTNVRDVNQASLTKRWVGALAGDQVDLSLSTDGHSATSSSAADGNAEFIDTAHTASLSVGGGETVSFGETVDPNNAASYTTTWECSSDAWPAPITGTGLTGDVVMPASASVACVITNTATTTTLHVDKVWINAVAGDTAKITVDGTKVAVGPATATADSDNLAAPGETDTDVVTVAITSGETGIAVSETVNSAAAIYDQVLSCTGVDNFDSATGTFDIPKNPTTEPRCTLTNTAQRGTIVVVKTVDGAGGDFTFDSDWNDSSGTAVDQFVLSPPDAGTVNQTWTDVLVGQYSVSELTNAAYDQTVTCSESGATVDHGSSVSGVTGSIDLDPGETVTCAYTNTERATLVVIKDAQPDDGQAFEYSLTGGTVNETFSLTDDGVAPVTNTWSTTVSPDLEYTLVEGLTAHWTLESVSCDSSTTPVQEIGAEGISLTPDAGQTVTCTFVNDADESELKVTKSVAHVAADYGWSFEISLTPDPSGASPVTVSGTGPSSDTATFGGLVLNQEYTIAEVDPGDGWSASEMMCTVQGAAHADEDPTLDGYQITIAEAASTIECELTNTATSGQLELTKSVVDVADDLDWSFAFEWAIGDPVTSTAAFSVDKAQPTHTVTDLLPGETYTLSEVVPAGWTVDMACTVTSADGMTATSSGPWTIQPGDSIDCDVTNTADLGAVTVTKSVVGDNQQPWEFSFTIDPAPVGGEATQTISGTGPATEEIRWNGLVPGVEYTISEADAGTRWVSTDEGCVVVPVDGGAPRSIDQAGDGFIVAPGDRIDCGFTNTARGDVAVDKSVAQVATLSDGKVKIVYTIVVTNNSTFSEPYELGDTLQFGAGIMVTSAQATSTDAAVNPTWDGVGNTQVTAGEQVLAPGAAHTFTVVVEAVVAATSTAESRNCVVSVGETGTGLLNSAQVAYDNGSTSDDACGESPPPPRVLPRTGSETAPLLGIGLAAMLAGWFLILISRRRRREA</sequence>
<dbReference type="InterPro" id="IPR019931">
    <property type="entry name" value="LPXTG_anchor"/>
</dbReference>
<evidence type="ECO:0000313" key="11">
    <source>
        <dbReference type="Proteomes" id="UP000230914"/>
    </source>
</evidence>
<proteinExistence type="predicted"/>
<feature type="region of interest" description="Disordered" evidence="5">
    <location>
        <begin position="35"/>
        <end position="102"/>
    </location>
</feature>
<dbReference type="EMBL" id="PDSL01000021">
    <property type="protein sequence ID" value="PIE34250.1"/>
    <property type="molecule type" value="Genomic_DNA"/>
</dbReference>
<dbReference type="InterPro" id="IPR055371">
    <property type="entry name" value="SpaA_PFL_dom_4"/>
</dbReference>
<keyword evidence="6" id="KW-0812">Transmembrane</keyword>
<accession>A0A2G6KFT8</accession>
<evidence type="ECO:0000256" key="2">
    <source>
        <dbReference type="ARBA" id="ARBA00022525"/>
    </source>
</evidence>
<evidence type="ECO:0000256" key="6">
    <source>
        <dbReference type="SAM" id="Phobius"/>
    </source>
</evidence>
<reference evidence="10 11" key="1">
    <citation type="submission" date="2017-10" db="EMBL/GenBank/DDBJ databases">
        <title>Novel microbial diversity and functional potential in the marine mammal oral microbiome.</title>
        <authorList>
            <person name="Dudek N.K."/>
            <person name="Sun C.L."/>
            <person name="Burstein D."/>
            <person name="Kantor R.S."/>
            <person name="Aliaga Goltsman D.S."/>
            <person name="Bik E.M."/>
            <person name="Thomas B.C."/>
            <person name="Banfield J.F."/>
            <person name="Relman D.A."/>
        </authorList>
    </citation>
    <scope>NUCLEOTIDE SEQUENCE [LARGE SCALE GENOMIC DNA]</scope>
    <source>
        <strain evidence="10">DOLJORAL78_61_10</strain>
    </source>
</reference>
<feature type="compositionally biased region" description="Polar residues" evidence="5">
    <location>
        <begin position="92"/>
        <end position="102"/>
    </location>
</feature>
<evidence type="ECO:0008006" key="12">
    <source>
        <dbReference type="Google" id="ProtNLM"/>
    </source>
</evidence>
<dbReference type="CDD" id="cd00198">
    <property type="entry name" value="vWFA"/>
    <property type="match status" value="1"/>
</dbReference>
<keyword evidence="2" id="KW-0964">Secreted</keyword>
<evidence type="ECO:0000256" key="4">
    <source>
        <dbReference type="ARBA" id="ARBA00023088"/>
    </source>
</evidence>
<feature type="domain" description="VWFA" evidence="8">
    <location>
        <begin position="191"/>
        <end position="387"/>
    </location>
</feature>
<feature type="transmembrane region" description="Helical" evidence="6">
    <location>
        <begin position="2604"/>
        <end position="2623"/>
    </location>
</feature>
<gene>
    <name evidence="10" type="ORF">CSA55_01230</name>
</gene>
<keyword evidence="6" id="KW-1133">Transmembrane helix</keyword>
<evidence type="ECO:0000256" key="7">
    <source>
        <dbReference type="SAM" id="SignalP"/>
    </source>
</evidence>
<feature type="domain" description="Gram-positive cocci surface proteins LPxTG" evidence="9">
    <location>
        <begin position="2596"/>
        <end position="2631"/>
    </location>
</feature>
<dbReference type="Gene3D" id="3.40.50.410">
    <property type="entry name" value="von Willebrand factor, type A domain"/>
    <property type="match status" value="1"/>
</dbReference>
<keyword evidence="3 7" id="KW-0732">Signal</keyword>
<feature type="signal peptide" evidence="7">
    <location>
        <begin position="1"/>
        <end position="25"/>
    </location>
</feature>
<dbReference type="Pfam" id="PF24514">
    <property type="entry name" value="SpaA_4"/>
    <property type="match status" value="7"/>
</dbReference>
<evidence type="ECO:0000256" key="5">
    <source>
        <dbReference type="SAM" id="MobiDB-lite"/>
    </source>
</evidence>
<feature type="compositionally biased region" description="Polar residues" evidence="5">
    <location>
        <begin position="67"/>
        <end position="77"/>
    </location>
</feature>
<dbReference type="PROSITE" id="PS50847">
    <property type="entry name" value="GRAM_POS_ANCHORING"/>
    <property type="match status" value="1"/>
</dbReference>
<feature type="region of interest" description="Disordered" evidence="5">
    <location>
        <begin position="2579"/>
        <end position="2601"/>
    </location>
</feature>
<dbReference type="InterPro" id="IPR048834">
    <property type="entry name" value="SpaA_pre-album"/>
</dbReference>
<keyword evidence="6" id="KW-0472">Membrane</keyword>
<protein>
    <recommendedName>
        <fullName evidence="12">VWFA domain-containing protein</fullName>
    </recommendedName>
</protein>
<dbReference type="Pfam" id="PF20674">
    <property type="entry name" value="SpaA_3"/>
    <property type="match status" value="6"/>
</dbReference>
<keyword evidence="1" id="KW-0134">Cell wall</keyword>
<dbReference type="InterPro" id="IPR036465">
    <property type="entry name" value="vWFA_dom_sf"/>
</dbReference>
<dbReference type="InterPro" id="IPR002035">
    <property type="entry name" value="VWF_A"/>
</dbReference>
<dbReference type="Proteomes" id="UP000230914">
    <property type="component" value="Unassembled WGS sequence"/>
</dbReference>
<comment type="caution">
    <text evidence="10">The sequence shown here is derived from an EMBL/GenBank/DDBJ whole genome shotgun (WGS) entry which is preliminary data.</text>
</comment>